<keyword evidence="2" id="KW-1185">Reference proteome</keyword>
<name>A0AA86XC92_9VIBR</name>
<evidence type="ECO:0000313" key="2">
    <source>
        <dbReference type="Proteomes" id="UP000041625"/>
    </source>
</evidence>
<dbReference type="EMBL" id="CCKJ01000037">
    <property type="protein sequence ID" value="CDT76102.1"/>
    <property type="molecule type" value="Genomic_DNA"/>
</dbReference>
<gene>
    <name evidence="1" type="ORF">VCR31J2_1310292</name>
</gene>
<sequence>MSQVVFTDIVVVKVARIEEIKAAQDNNYFTVLLEIRFLKMV</sequence>
<reference evidence="1 2" key="1">
    <citation type="submission" date="2014-06" db="EMBL/GenBank/DDBJ databases">
        <authorList>
            <person name="Le Roux F."/>
        </authorList>
    </citation>
    <scope>NUCLEOTIDE SEQUENCE [LARGE SCALE GENOMIC DNA]</scope>
    <source>
        <strain evidence="1 2">J2-31</strain>
    </source>
</reference>
<dbReference type="AlphaFoldDB" id="A0AA86XC92"/>
<dbReference type="Proteomes" id="UP000041625">
    <property type="component" value="Unassembled WGS sequence"/>
</dbReference>
<evidence type="ECO:0000313" key="1">
    <source>
        <dbReference type="EMBL" id="CDT76102.1"/>
    </source>
</evidence>
<organism evidence="1 2">
    <name type="scientific">Vibrio coralliirubri</name>
    <dbReference type="NCBI Taxonomy" id="1516159"/>
    <lineage>
        <taxon>Bacteria</taxon>
        <taxon>Pseudomonadati</taxon>
        <taxon>Pseudomonadota</taxon>
        <taxon>Gammaproteobacteria</taxon>
        <taxon>Vibrionales</taxon>
        <taxon>Vibrionaceae</taxon>
        <taxon>Vibrio</taxon>
    </lineage>
</organism>
<comment type="caution">
    <text evidence="1">The sequence shown here is derived from an EMBL/GenBank/DDBJ whole genome shotgun (WGS) entry which is preliminary data.</text>
</comment>
<accession>A0AA86XC92</accession>
<proteinExistence type="predicted"/>
<protein>
    <submittedName>
        <fullName evidence="1">Uncharacterized protein</fullName>
    </submittedName>
</protein>